<name>A0A9P6ILI7_9FUNG</name>
<proteinExistence type="predicted"/>
<gene>
    <name evidence="2" type="ORF">BGZ65_002062</name>
</gene>
<protein>
    <submittedName>
        <fullName evidence="2">Uncharacterized protein</fullName>
    </submittedName>
</protein>
<sequence length="244" mass="27627">MSPEVHLAKHEGYDLDRPKEFFERYGSYVLALLYMVKFGITAARLVIPPLAASLKILEGLVTTHELNNFFRITKSTLPPSSKLRVFSLQSGLPFKAKTKSLDIPFEYCSTLTALELKFHYPRFIAKVVHDTFSKLNKLESLKIYSWSISVTIRALGGKIQDVKTRIKYLHGLGSDDLKFLEDDLFTDLAIEYGTNESLLAGIIRRAPNLKHFQIGRRCQPRTVHKIIDCAGRKIVLSADNQVDG</sequence>
<evidence type="ECO:0000256" key="1">
    <source>
        <dbReference type="SAM" id="Phobius"/>
    </source>
</evidence>
<comment type="caution">
    <text evidence="2">The sequence shown here is derived from an EMBL/GenBank/DDBJ whole genome shotgun (WGS) entry which is preliminary data.</text>
</comment>
<dbReference type="Proteomes" id="UP000749646">
    <property type="component" value="Unassembled WGS sequence"/>
</dbReference>
<evidence type="ECO:0000313" key="3">
    <source>
        <dbReference type="Proteomes" id="UP000749646"/>
    </source>
</evidence>
<keyword evidence="1" id="KW-0812">Transmembrane</keyword>
<dbReference type="AlphaFoldDB" id="A0A9P6ILI7"/>
<evidence type="ECO:0000313" key="2">
    <source>
        <dbReference type="EMBL" id="KAF9936768.1"/>
    </source>
</evidence>
<organism evidence="2 3">
    <name type="scientific">Modicella reniformis</name>
    <dbReference type="NCBI Taxonomy" id="1440133"/>
    <lineage>
        <taxon>Eukaryota</taxon>
        <taxon>Fungi</taxon>
        <taxon>Fungi incertae sedis</taxon>
        <taxon>Mucoromycota</taxon>
        <taxon>Mortierellomycotina</taxon>
        <taxon>Mortierellomycetes</taxon>
        <taxon>Mortierellales</taxon>
        <taxon>Mortierellaceae</taxon>
        <taxon>Modicella</taxon>
    </lineage>
</organism>
<reference evidence="2" key="1">
    <citation type="journal article" date="2020" name="Fungal Divers.">
        <title>Resolving the Mortierellaceae phylogeny through synthesis of multi-gene phylogenetics and phylogenomics.</title>
        <authorList>
            <person name="Vandepol N."/>
            <person name="Liber J."/>
            <person name="Desiro A."/>
            <person name="Na H."/>
            <person name="Kennedy M."/>
            <person name="Barry K."/>
            <person name="Grigoriev I.V."/>
            <person name="Miller A.N."/>
            <person name="O'Donnell K."/>
            <person name="Stajich J.E."/>
            <person name="Bonito G."/>
        </authorList>
    </citation>
    <scope>NUCLEOTIDE SEQUENCE</scope>
    <source>
        <strain evidence="2">MES-2147</strain>
    </source>
</reference>
<keyword evidence="1" id="KW-0472">Membrane</keyword>
<accession>A0A9P6ILI7</accession>
<feature type="transmembrane region" description="Helical" evidence="1">
    <location>
        <begin position="25"/>
        <end position="47"/>
    </location>
</feature>
<dbReference type="OrthoDB" id="546350at2759"/>
<keyword evidence="3" id="KW-1185">Reference proteome</keyword>
<dbReference type="EMBL" id="JAAAHW010009741">
    <property type="protein sequence ID" value="KAF9936768.1"/>
    <property type="molecule type" value="Genomic_DNA"/>
</dbReference>
<keyword evidence="1" id="KW-1133">Transmembrane helix</keyword>